<evidence type="ECO:0000313" key="1">
    <source>
        <dbReference type="EMBL" id="KGN00830.1"/>
    </source>
</evidence>
<comment type="caution">
    <text evidence="1">The sequence shown here is derived from an EMBL/GenBank/DDBJ whole genome shotgun (WGS) entry which is preliminary data.</text>
</comment>
<gene>
    <name evidence="1" type="ORF">Z955_02415</name>
</gene>
<organism evidence="1 2">
    <name type="scientific">Clostridium botulinum C/D str. DC5</name>
    <dbReference type="NCBI Taxonomy" id="1443128"/>
    <lineage>
        <taxon>Bacteria</taxon>
        <taxon>Bacillati</taxon>
        <taxon>Bacillota</taxon>
        <taxon>Clostridia</taxon>
        <taxon>Eubacteriales</taxon>
        <taxon>Clostridiaceae</taxon>
        <taxon>Clostridium</taxon>
    </lineage>
</organism>
<dbReference type="RefSeq" id="WP_039259081.1">
    <property type="nucleotide sequence ID" value="NZ_JDRY01000015.1"/>
</dbReference>
<name>A0A0A0IHA9_CLOBO</name>
<dbReference type="Proteomes" id="UP000030014">
    <property type="component" value="Unassembled WGS sequence"/>
</dbReference>
<dbReference type="InterPro" id="IPR006427">
    <property type="entry name" value="Portal_HK97"/>
</dbReference>
<reference evidence="1 2" key="1">
    <citation type="submission" date="2014-01" db="EMBL/GenBank/DDBJ databases">
        <title>Plasmidome dynamics in the species complex Clostridium novyi sensu lato converts strains of independent lineages into distinctly different pathogens.</title>
        <authorList>
            <person name="Skarin H."/>
            <person name="Segerman B."/>
        </authorList>
    </citation>
    <scope>NUCLEOTIDE SEQUENCE [LARGE SCALE GENOMIC DNA]</scope>
    <source>
        <strain evidence="1 2">DC5</strain>
    </source>
</reference>
<evidence type="ECO:0000313" key="2">
    <source>
        <dbReference type="Proteomes" id="UP000030014"/>
    </source>
</evidence>
<dbReference type="EMBL" id="JDRY01000015">
    <property type="protein sequence ID" value="KGN00830.1"/>
    <property type="molecule type" value="Genomic_DNA"/>
</dbReference>
<proteinExistence type="predicted"/>
<dbReference type="NCBIfam" id="TIGR01537">
    <property type="entry name" value="portal_HK97"/>
    <property type="match status" value="1"/>
</dbReference>
<sequence length="405" mass="46397">MIFNKLIERRETNVNDWKSMYSFENGYDITPFEMEMKESTYFSCIKIISESIAKCNLQVKRETEKGEVLAKEHYLYDKLKLRPNEYMSAIDCYKSFVGLSKHWGYSGLFIDRQGSKIKGLYPVKITNLTVDNAGLIKSIKNNKILWDFESFEGENGSCFDKDIIILRDFTLDGLKGKANRSILSESLDSSLKSQNYLNKLFSNGLTNKIVVQLTSDIREEKELKKIQNKFDRIYANNGRVFTIPAGYNVQPLNLSLSDAQYTELRKLSKEEIATSFFVPLSKLGIIRDTAVSEEQDNIKFLTDCLLIIFEQIEQEMDWKLLTSAERDKGYKIRFNINVLLRTDSKTQAEVISTYVKNGVYDLDYAKEILGVQKIGGEVIITLPSGQVLLSDLVNGNVSYVNKKSE</sequence>
<dbReference type="InterPro" id="IPR006944">
    <property type="entry name" value="Phage/GTA_portal"/>
</dbReference>
<dbReference type="AlphaFoldDB" id="A0A0A0IHA9"/>
<protein>
    <submittedName>
        <fullName evidence="1">Phage portal protein</fullName>
    </submittedName>
</protein>
<dbReference type="Pfam" id="PF04860">
    <property type="entry name" value="Phage_portal"/>
    <property type="match status" value="1"/>
</dbReference>
<accession>A0A0A0IHA9</accession>